<reference evidence="1" key="1">
    <citation type="submission" date="2020-03" db="EMBL/GenBank/DDBJ databases">
        <title>Complete genome sequence of sixteen Streptomyces strains facilitates identification of candidate genes involved in plant growth-promotion in grain legumes and cereals.</title>
        <authorList>
            <person name="Gopalakrishnan S."/>
            <person name="Thakur V."/>
            <person name="Saxena R."/>
            <person name="Vadlamudi S."/>
            <person name="Purohit S."/>
            <person name="Kumar V."/>
            <person name="Rathore A."/>
            <person name="Chitikineni A."/>
            <person name="Varshney R.K."/>
        </authorList>
    </citation>
    <scope>NUCLEOTIDE SEQUENCE</scope>
    <source>
        <strain evidence="1">CAI-93</strain>
    </source>
</reference>
<dbReference type="EMBL" id="JAANNW010000052">
    <property type="protein sequence ID" value="NUV78223.1"/>
    <property type="molecule type" value="Genomic_DNA"/>
</dbReference>
<protein>
    <submittedName>
        <fullName evidence="1">Uncharacterized protein</fullName>
    </submittedName>
</protein>
<name>A0ACC7Y8A5_9ACTN</name>
<organism evidence="1 2">
    <name type="scientific">Streptomyces fungicidicus</name>
    <dbReference type="NCBI Taxonomy" id="68203"/>
    <lineage>
        <taxon>Bacteria</taxon>
        <taxon>Bacillati</taxon>
        <taxon>Actinomycetota</taxon>
        <taxon>Actinomycetes</taxon>
        <taxon>Kitasatosporales</taxon>
        <taxon>Streptomycetaceae</taxon>
        <taxon>Streptomyces</taxon>
    </lineage>
</organism>
<proteinExistence type="predicted"/>
<accession>A0ACC7Y8A5</accession>
<dbReference type="Proteomes" id="UP000556843">
    <property type="component" value="Unassembled WGS sequence"/>
</dbReference>
<evidence type="ECO:0000313" key="1">
    <source>
        <dbReference type="EMBL" id="NUV78223.1"/>
    </source>
</evidence>
<sequence length="92" mass="10251">MSARGPMVSGLLWVRVVKREERRCTSCGRARVEGDPAVHDLVVAPADPRTPAHIAVRTPEDELKVWCPACFGRATKRLRRVPASQTETLFDL</sequence>
<gene>
    <name evidence="1" type="ORF">G6W56_29930</name>
</gene>
<comment type="caution">
    <text evidence="1">The sequence shown here is derived from an EMBL/GenBank/DDBJ whole genome shotgun (WGS) entry which is preliminary data.</text>
</comment>
<keyword evidence="2" id="KW-1185">Reference proteome</keyword>
<evidence type="ECO:0000313" key="2">
    <source>
        <dbReference type="Proteomes" id="UP000556843"/>
    </source>
</evidence>